<sequence>MIYRFRDWWFRHCSRAPVGRLLRAERRRLEAELARRPPGASAAVRQRVLAAVRESGST</sequence>
<comment type="caution">
    <text evidence="1">The sequence shown here is derived from an EMBL/GenBank/DDBJ whole genome shotgun (WGS) entry which is preliminary data.</text>
</comment>
<name>A0A8H9LPQ0_KITAU</name>
<evidence type="ECO:0000313" key="2">
    <source>
        <dbReference type="Proteomes" id="UP000610124"/>
    </source>
</evidence>
<dbReference type="RefSeq" id="WP_167395799.1">
    <property type="nucleotide sequence ID" value="NZ_JBEZYM010000041.1"/>
</dbReference>
<reference evidence="1" key="1">
    <citation type="journal article" date="2014" name="Int. J. Syst. Evol. Microbiol.">
        <title>Complete genome sequence of Corynebacterium casei LMG S-19264T (=DSM 44701T), isolated from a smear-ripened cheese.</title>
        <authorList>
            <consortium name="US DOE Joint Genome Institute (JGI-PGF)"/>
            <person name="Walter F."/>
            <person name="Albersmeier A."/>
            <person name="Kalinowski J."/>
            <person name="Ruckert C."/>
        </authorList>
    </citation>
    <scope>NUCLEOTIDE SEQUENCE</scope>
    <source>
        <strain evidence="1">JCM 4434</strain>
    </source>
</reference>
<evidence type="ECO:0000313" key="1">
    <source>
        <dbReference type="EMBL" id="GGU62567.1"/>
    </source>
</evidence>
<proteinExistence type="predicted"/>
<dbReference type="EMBL" id="BMUB01000002">
    <property type="protein sequence ID" value="GGU62567.1"/>
    <property type="molecule type" value="Genomic_DNA"/>
</dbReference>
<dbReference type="Proteomes" id="UP000610124">
    <property type="component" value="Unassembled WGS sequence"/>
</dbReference>
<protein>
    <submittedName>
        <fullName evidence="1">Uncharacterized protein</fullName>
    </submittedName>
</protein>
<gene>
    <name evidence="1" type="ORF">GCM10010502_11720</name>
</gene>
<organism evidence="1 2">
    <name type="scientific">Kitasatospora aureofaciens</name>
    <name type="common">Streptomyces aureofaciens</name>
    <dbReference type="NCBI Taxonomy" id="1894"/>
    <lineage>
        <taxon>Bacteria</taxon>
        <taxon>Bacillati</taxon>
        <taxon>Actinomycetota</taxon>
        <taxon>Actinomycetes</taxon>
        <taxon>Kitasatosporales</taxon>
        <taxon>Streptomycetaceae</taxon>
        <taxon>Kitasatospora</taxon>
    </lineage>
</organism>
<dbReference type="AlphaFoldDB" id="A0A8H9LPQ0"/>
<reference evidence="1" key="2">
    <citation type="submission" date="2020-09" db="EMBL/GenBank/DDBJ databases">
        <authorList>
            <person name="Sun Q."/>
            <person name="Ohkuma M."/>
        </authorList>
    </citation>
    <scope>NUCLEOTIDE SEQUENCE</scope>
    <source>
        <strain evidence="1">JCM 4434</strain>
    </source>
</reference>
<accession>A0A8H9LPQ0</accession>